<dbReference type="InterPro" id="IPR017853">
    <property type="entry name" value="GH"/>
</dbReference>
<dbReference type="WBParaSite" id="ACRNAN_scaffold16793.g24551.t1">
    <property type="protein sequence ID" value="ACRNAN_scaffold16793.g24551.t1"/>
    <property type="gene ID" value="ACRNAN_scaffold16793.g24551"/>
</dbReference>
<organism evidence="1 2">
    <name type="scientific">Acrobeloides nanus</name>
    <dbReference type="NCBI Taxonomy" id="290746"/>
    <lineage>
        <taxon>Eukaryota</taxon>
        <taxon>Metazoa</taxon>
        <taxon>Ecdysozoa</taxon>
        <taxon>Nematoda</taxon>
        <taxon>Chromadorea</taxon>
        <taxon>Rhabditida</taxon>
        <taxon>Tylenchina</taxon>
        <taxon>Cephalobomorpha</taxon>
        <taxon>Cephaloboidea</taxon>
        <taxon>Cephalobidae</taxon>
        <taxon>Acrobeloides</taxon>
    </lineage>
</organism>
<reference evidence="2" key="1">
    <citation type="submission" date="2022-11" db="UniProtKB">
        <authorList>
            <consortium name="WormBaseParasite"/>
        </authorList>
    </citation>
    <scope>IDENTIFICATION</scope>
</reference>
<keyword evidence="1" id="KW-1185">Reference proteome</keyword>
<dbReference type="Gene3D" id="3.20.20.80">
    <property type="entry name" value="Glycosidases"/>
    <property type="match status" value="1"/>
</dbReference>
<evidence type="ECO:0000313" key="2">
    <source>
        <dbReference type="WBParaSite" id="ACRNAN_scaffold16793.g24551.t1"/>
    </source>
</evidence>
<protein>
    <submittedName>
        <fullName evidence="2">Uncharacterized protein</fullName>
    </submittedName>
</protein>
<name>A0A914D299_9BILA</name>
<dbReference type="SUPFAM" id="SSF51445">
    <property type="entry name" value="(Trans)glycosidases"/>
    <property type="match status" value="1"/>
</dbReference>
<evidence type="ECO:0000313" key="1">
    <source>
        <dbReference type="Proteomes" id="UP000887540"/>
    </source>
</evidence>
<proteinExistence type="predicted"/>
<dbReference type="AlphaFoldDB" id="A0A914D299"/>
<dbReference type="Proteomes" id="UP000887540">
    <property type="component" value="Unplaced"/>
</dbReference>
<sequence length="111" mass="12689">MLYENGLLVEKRILILAGSPNTSIAHVWKGDSYEDSMQEMNHVTQNGHLAIYSPCWYLDLIKYGVLWDDVNGTSFDDRGMYYQCNPTDFDGTDAQKKLVLGILLCFIKSFQ</sequence>
<accession>A0A914D299</accession>